<reference evidence="1" key="1">
    <citation type="submission" date="2023-10" db="EMBL/GenBank/DDBJ databases">
        <title>Genome assembly of Pristionchus species.</title>
        <authorList>
            <person name="Yoshida K."/>
            <person name="Sommer R.J."/>
        </authorList>
    </citation>
    <scope>NUCLEOTIDE SEQUENCE</scope>
    <source>
        <strain evidence="1">RS5133</strain>
    </source>
</reference>
<proteinExistence type="predicted"/>
<gene>
    <name evidence="1" type="ORF">PFISCL1PPCAC_14944</name>
</gene>
<evidence type="ECO:0000313" key="2">
    <source>
        <dbReference type="Proteomes" id="UP001432322"/>
    </source>
</evidence>
<dbReference type="AlphaFoldDB" id="A0AAV5VVK4"/>
<dbReference type="EMBL" id="BTSY01000004">
    <property type="protein sequence ID" value="GMT23647.1"/>
    <property type="molecule type" value="Genomic_DNA"/>
</dbReference>
<evidence type="ECO:0000313" key="1">
    <source>
        <dbReference type="EMBL" id="GMT23647.1"/>
    </source>
</evidence>
<accession>A0AAV5VVK4</accession>
<feature type="non-terminal residue" evidence="1">
    <location>
        <position position="1"/>
    </location>
</feature>
<keyword evidence="2" id="KW-1185">Reference proteome</keyword>
<protein>
    <submittedName>
        <fullName evidence="1">Uncharacterized protein</fullName>
    </submittedName>
</protein>
<name>A0AAV5VVK4_9BILA</name>
<dbReference type="Proteomes" id="UP001432322">
    <property type="component" value="Unassembled WGS sequence"/>
</dbReference>
<comment type="caution">
    <text evidence="1">The sequence shown here is derived from an EMBL/GenBank/DDBJ whole genome shotgun (WGS) entry which is preliminary data.</text>
</comment>
<sequence length="107" mass="12119">ISFRKNDFPLRLMICAIHNGISQSWLITDSIIIFISSSFVSYTKNRFEFRDVIEGIVESCSFEECSVGGVNGEQVIASHNQEDIKKISTLIIDNEDSYCESQEICNT</sequence>
<organism evidence="1 2">
    <name type="scientific">Pristionchus fissidentatus</name>
    <dbReference type="NCBI Taxonomy" id="1538716"/>
    <lineage>
        <taxon>Eukaryota</taxon>
        <taxon>Metazoa</taxon>
        <taxon>Ecdysozoa</taxon>
        <taxon>Nematoda</taxon>
        <taxon>Chromadorea</taxon>
        <taxon>Rhabditida</taxon>
        <taxon>Rhabditina</taxon>
        <taxon>Diplogasteromorpha</taxon>
        <taxon>Diplogasteroidea</taxon>
        <taxon>Neodiplogasteridae</taxon>
        <taxon>Pristionchus</taxon>
    </lineage>
</organism>